<evidence type="ECO:0000256" key="1">
    <source>
        <dbReference type="ARBA" id="ARBA00004141"/>
    </source>
</evidence>
<feature type="transmembrane region" description="Helical" evidence="6">
    <location>
        <begin position="286"/>
        <end position="305"/>
    </location>
</feature>
<feature type="transmembrane region" description="Helical" evidence="6">
    <location>
        <begin position="74"/>
        <end position="94"/>
    </location>
</feature>
<evidence type="ECO:0000313" key="8">
    <source>
        <dbReference type="EMBL" id="KAF2440904.1"/>
    </source>
</evidence>
<feature type="transmembrane region" description="Helical" evidence="6">
    <location>
        <begin position="41"/>
        <end position="62"/>
    </location>
</feature>
<dbReference type="PANTHER" id="PTHR33048:SF47">
    <property type="entry name" value="INTEGRAL MEMBRANE PROTEIN-RELATED"/>
    <property type="match status" value="1"/>
</dbReference>
<comment type="similarity">
    <text evidence="5">Belongs to the SAT4 family.</text>
</comment>
<keyword evidence="2 6" id="KW-0812">Transmembrane</keyword>
<feature type="transmembrane region" description="Helical" evidence="6">
    <location>
        <begin position="242"/>
        <end position="266"/>
    </location>
</feature>
<sequence>MAGSGIPRWMWALADDFPFAQAPEGVSADFDHPSLVGYHSLTIGCSICIALAVLFAAARLYAKVRIIRKASIDDYFFWVSLPMLLTVLSLYIYLDNHGAYGYHAWEIKIRVLTKPILACTFLHQMFLPATTWLIKATLLFLILGAFKTIKWLRLMCCGGIITMFLFYAATFAIAVSSCRPRGGTDRVSFLAGMASRECAGTDSPIQKMSLGTAIFAVISDIYILILPLPAVRKLNIRKKKKLGVYIIFSSGALACFFSILSLGFRIKSFGTKDLTVDSIPNMVTNMVELTVGLIITCIASVSKLARLFIDNRFGGLFGGNTYPTASDEGQIQMKPRRKHFPGGLSELDSMKTFGTTVDTEINHSTSLEPLYTTPTRHSSVVSGSISNELYGEPS</sequence>
<proteinExistence type="inferred from homology"/>
<gene>
    <name evidence="8" type="ORF">P171DRAFT_523926</name>
</gene>
<dbReference type="InterPro" id="IPR052337">
    <property type="entry name" value="SAT4-like"/>
</dbReference>
<evidence type="ECO:0000256" key="5">
    <source>
        <dbReference type="ARBA" id="ARBA00038359"/>
    </source>
</evidence>
<dbReference type="OrthoDB" id="444631at2759"/>
<protein>
    <recommendedName>
        <fullName evidence="7">Rhodopsin domain-containing protein</fullName>
    </recommendedName>
</protein>
<comment type="caution">
    <text evidence="8">The sequence shown here is derived from an EMBL/GenBank/DDBJ whole genome shotgun (WGS) entry which is preliminary data.</text>
</comment>
<evidence type="ECO:0000256" key="2">
    <source>
        <dbReference type="ARBA" id="ARBA00022692"/>
    </source>
</evidence>
<reference evidence="8" key="1">
    <citation type="journal article" date="2020" name="Stud. Mycol.">
        <title>101 Dothideomycetes genomes: a test case for predicting lifestyles and emergence of pathogens.</title>
        <authorList>
            <person name="Haridas S."/>
            <person name="Albert R."/>
            <person name="Binder M."/>
            <person name="Bloem J."/>
            <person name="Labutti K."/>
            <person name="Salamov A."/>
            <person name="Andreopoulos B."/>
            <person name="Baker S."/>
            <person name="Barry K."/>
            <person name="Bills G."/>
            <person name="Bluhm B."/>
            <person name="Cannon C."/>
            <person name="Castanera R."/>
            <person name="Culley D."/>
            <person name="Daum C."/>
            <person name="Ezra D."/>
            <person name="Gonzalez J."/>
            <person name="Henrissat B."/>
            <person name="Kuo A."/>
            <person name="Liang C."/>
            <person name="Lipzen A."/>
            <person name="Lutzoni F."/>
            <person name="Magnuson J."/>
            <person name="Mondo S."/>
            <person name="Nolan M."/>
            <person name="Ohm R."/>
            <person name="Pangilinan J."/>
            <person name="Park H.-J."/>
            <person name="Ramirez L."/>
            <person name="Alfaro M."/>
            <person name="Sun H."/>
            <person name="Tritt A."/>
            <person name="Yoshinaga Y."/>
            <person name="Zwiers L.-H."/>
            <person name="Turgeon B."/>
            <person name="Goodwin S."/>
            <person name="Spatafora J."/>
            <person name="Crous P."/>
            <person name="Grigoriev I."/>
        </authorList>
    </citation>
    <scope>NUCLEOTIDE SEQUENCE</scope>
    <source>
        <strain evidence="8">CBS 690.94</strain>
    </source>
</reference>
<accession>A0A9P4P9J5</accession>
<dbReference type="PANTHER" id="PTHR33048">
    <property type="entry name" value="PTH11-LIKE INTEGRAL MEMBRANE PROTEIN (AFU_ORTHOLOGUE AFUA_5G11245)"/>
    <property type="match status" value="1"/>
</dbReference>
<name>A0A9P4P9J5_9PLEO</name>
<keyword evidence="3 6" id="KW-1133">Transmembrane helix</keyword>
<feature type="transmembrane region" description="Helical" evidence="6">
    <location>
        <begin position="210"/>
        <end position="230"/>
    </location>
</feature>
<dbReference type="Pfam" id="PF20684">
    <property type="entry name" value="Fung_rhodopsin"/>
    <property type="match status" value="1"/>
</dbReference>
<evidence type="ECO:0000313" key="9">
    <source>
        <dbReference type="Proteomes" id="UP000799764"/>
    </source>
</evidence>
<keyword evidence="9" id="KW-1185">Reference proteome</keyword>
<feature type="domain" description="Rhodopsin" evidence="7">
    <location>
        <begin position="58"/>
        <end position="305"/>
    </location>
</feature>
<dbReference type="EMBL" id="MU001506">
    <property type="protein sequence ID" value="KAF2440904.1"/>
    <property type="molecule type" value="Genomic_DNA"/>
</dbReference>
<dbReference type="InterPro" id="IPR049326">
    <property type="entry name" value="Rhodopsin_dom_fungi"/>
</dbReference>
<organism evidence="8 9">
    <name type="scientific">Karstenula rhodostoma CBS 690.94</name>
    <dbReference type="NCBI Taxonomy" id="1392251"/>
    <lineage>
        <taxon>Eukaryota</taxon>
        <taxon>Fungi</taxon>
        <taxon>Dikarya</taxon>
        <taxon>Ascomycota</taxon>
        <taxon>Pezizomycotina</taxon>
        <taxon>Dothideomycetes</taxon>
        <taxon>Pleosporomycetidae</taxon>
        <taxon>Pleosporales</taxon>
        <taxon>Massarineae</taxon>
        <taxon>Didymosphaeriaceae</taxon>
        <taxon>Karstenula</taxon>
    </lineage>
</organism>
<feature type="transmembrane region" description="Helical" evidence="6">
    <location>
        <begin position="151"/>
        <end position="175"/>
    </location>
</feature>
<dbReference type="GO" id="GO:0016020">
    <property type="term" value="C:membrane"/>
    <property type="evidence" value="ECO:0007669"/>
    <property type="project" value="UniProtKB-SubCell"/>
</dbReference>
<dbReference type="AlphaFoldDB" id="A0A9P4P9J5"/>
<dbReference type="Proteomes" id="UP000799764">
    <property type="component" value="Unassembled WGS sequence"/>
</dbReference>
<evidence type="ECO:0000256" key="6">
    <source>
        <dbReference type="SAM" id="Phobius"/>
    </source>
</evidence>
<evidence type="ECO:0000256" key="3">
    <source>
        <dbReference type="ARBA" id="ARBA00022989"/>
    </source>
</evidence>
<keyword evidence="4 6" id="KW-0472">Membrane</keyword>
<comment type="subcellular location">
    <subcellularLocation>
        <location evidence="1">Membrane</location>
        <topology evidence="1">Multi-pass membrane protein</topology>
    </subcellularLocation>
</comment>
<evidence type="ECO:0000259" key="7">
    <source>
        <dbReference type="Pfam" id="PF20684"/>
    </source>
</evidence>
<evidence type="ECO:0000256" key="4">
    <source>
        <dbReference type="ARBA" id="ARBA00023136"/>
    </source>
</evidence>
<feature type="transmembrane region" description="Helical" evidence="6">
    <location>
        <begin position="125"/>
        <end position="144"/>
    </location>
</feature>